<dbReference type="Pfam" id="PF00171">
    <property type="entry name" value="Aldedh"/>
    <property type="match status" value="1"/>
</dbReference>
<organism evidence="5 6">
    <name type="scientific">Penstemon smallii</name>
    <dbReference type="NCBI Taxonomy" id="265156"/>
    <lineage>
        <taxon>Eukaryota</taxon>
        <taxon>Viridiplantae</taxon>
        <taxon>Streptophyta</taxon>
        <taxon>Embryophyta</taxon>
        <taxon>Tracheophyta</taxon>
        <taxon>Spermatophyta</taxon>
        <taxon>Magnoliopsida</taxon>
        <taxon>eudicotyledons</taxon>
        <taxon>Gunneridae</taxon>
        <taxon>Pentapetalae</taxon>
        <taxon>asterids</taxon>
        <taxon>lamiids</taxon>
        <taxon>Lamiales</taxon>
        <taxon>Plantaginaceae</taxon>
        <taxon>Cheloneae</taxon>
        <taxon>Penstemon</taxon>
    </lineage>
</organism>
<dbReference type="Proteomes" id="UP001634393">
    <property type="component" value="Unassembled WGS sequence"/>
</dbReference>
<dbReference type="AlphaFoldDB" id="A0ABD3TCY3"/>
<keyword evidence="2" id="KW-0520">NAD</keyword>
<dbReference type="GO" id="GO:0019145">
    <property type="term" value="F:aminobutyraldehyde dehydrogenase (NAD+) activity"/>
    <property type="evidence" value="ECO:0007669"/>
    <property type="project" value="UniProtKB-ARBA"/>
</dbReference>
<dbReference type="PANTHER" id="PTHR43860">
    <property type="entry name" value="BETAINE ALDEHYDE DEHYDROGENASE"/>
    <property type="match status" value="1"/>
</dbReference>
<sequence length="57" mass="5924">MSMNYPLLMATWTLAAGCTAMLKPSQLASITCLELAEVCRGVGLPPGVLNLFTGLGP</sequence>
<feature type="domain" description="Aldehyde dehydrogenase" evidence="4">
    <location>
        <begin position="4"/>
        <end position="56"/>
    </location>
</feature>
<proteinExistence type="inferred from homology"/>
<dbReference type="PANTHER" id="PTHR43860:SF2">
    <property type="entry name" value="BETAINE ALDEHYDE DEHYDROGENASE-RELATED"/>
    <property type="match status" value="1"/>
</dbReference>
<dbReference type="InterPro" id="IPR015590">
    <property type="entry name" value="Aldehyde_DH_dom"/>
</dbReference>
<feature type="signal peptide" evidence="3">
    <location>
        <begin position="1"/>
        <end position="17"/>
    </location>
</feature>
<dbReference type="InterPro" id="IPR016162">
    <property type="entry name" value="Ald_DH_N"/>
</dbReference>
<accession>A0ABD3TCY3</accession>
<comment type="similarity">
    <text evidence="1">Belongs to the aldehyde dehydrogenase family.</text>
</comment>
<evidence type="ECO:0000259" key="4">
    <source>
        <dbReference type="Pfam" id="PF00171"/>
    </source>
</evidence>
<dbReference type="GO" id="GO:0110095">
    <property type="term" value="P:cellular detoxification of aldehyde"/>
    <property type="evidence" value="ECO:0007669"/>
    <property type="project" value="UniProtKB-ARBA"/>
</dbReference>
<keyword evidence="3" id="KW-0732">Signal</keyword>
<name>A0ABD3TCY3_9LAMI</name>
<evidence type="ECO:0000313" key="6">
    <source>
        <dbReference type="Proteomes" id="UP001634393"/>
    </source>
</evidence>
<dbReference type="EMBL" id="JBJXBP010000004">
    <property type="protein sequence ID" value="KAL3834172.1"/>
    <property type="molecule type" value="Genomic_DNA"/>
</dbReference>
<gene>
    <name evidence="5" type="ORF">ACJIZ3_008908</name>
</gene>
<reference evidence="5 6" key="1">
    <citation type="submission" date="2024-12" db="EMBL/GenBank/DDBJ databases">
        <title>The unique morphological basis and parallel evolutionary history of personate flowers in Penstemon.</title>
        <authorList>
            <person name="Depatie T.H."/>
            <person name="Wessinger C.A."/>
        </authorList>
    </citation>
    <scope>NUCLEOTIDE SEQUENCE [LARGE SCALE GENOMIC DNA]</scope>
    <source>
        <strain evidence="5">WTNN_2</strain>
        <tissue evidence="5">Leaf</tissue>
    </source>
</reference>
<dbReference type="SUPFAM" id="SSF53720">
    <property type="entry name" value="ALDH-like"/>
    <property type="match status" value="1"/>
</dbReference>
<evidence type="ECO:0000256" key="1">
    <source>
        <dbReference type="ARBA" id="ARBA00009986"/>
    </source>
</evidence>
<evidence type="ECO:0000256" key="2">
    <source>
        <dbReference type="ARBA" id="ARBA00023027"/>
    </source>
</evidence>
<protein>
    <recommendedName>
        <fullName evidence="4">Aldehyde dehydrogenase domain-containing protein</fullName>
    </recommendedName>
</protein>
<evidence type="ECO:0000256" key="3">
    <source>
        <dbReference type="SAM" id="SignalP"/>
    </source>
</evidence>
<keyword evidence="6" id="KW-1185">Reference proteome</keyword>
<comment type="caution">
    <text evidence="5">The sequence shown here is derived from an EMBL/GenBank/DDBJ whole genome shotgun (WGS) entry which is preliminary data.</text>
</comment>
<evidence type="ECO:0000313" key="5">
    <source>
        <dbReference type="EMBL" id="KAL3834172.1"/>
    </source>
</evidence>
<feature type="chain" id="PRO_5044750962" description="Aldehyde dehydrogenase domain-containing protein" evidence="3">
    <location>
        <begin position="18"/>
        <end position="57"/>
    </location>
</feature>
<dbReference type="Gene3D" id="3.40.605.10">
    <property type="entry name" value="Aldehyde Dehydrogenase, Chain A, domain 1"/>
    <property type="match status" value="1"/>
</dbReference>
<dbReference type="InterPro" id="IPR016161">
    <property type="entry name" value="Ald_DH/histidinol_DH"/>
</dbReference>